<feature type="compositionally biased region" description="Polar residues" evidence="1">
    <location>
        <begin position="324"/>
        <end position="338"/>
    </location>
</feature>
<proteinExistence type="predicted"/>
<reference evidence="2" key="1">
    <citation type="submission" date="2021-05" db="EMBL/GenBank/DDBJ databases">
        <authorList>
            <person name="Stam R."/>
        </authorList>
    </citation>
    <scope>NUCLEOTIDE SEQUENCE</scope>
    <source>
        <strain evidence="2">CS162</strain>
    </source>
</reference>
<evidence type="ECO:0000256" key="1">
    <source>
        <dbReference type="SAM" id="MobiDB-lite"/>
    </source>
</evidence>
<organism evidence="2 3">
    <name type="scientific">Alternaria atra</name>
    <dbReference type="NCBI Taxonomy" id="119953"/>
    <lineage>
        <taxon>Eukaryota</taxon>
        <taxon>Fungi</taxon>
        <taxon>Dikarya</taxon>
        <taxon>Ascomycota</taxon>
        <taxon>Pezizomycotina</taxon>
        <taxon>Dothideomycetes</taxon>
        <taxon>Pleosporomycetidae</taxon>
        <taxon>Pleosporales</taxon>
        <taxon>Pleosporineae</taxon>
        <taxon>Pleosporaceae</taxon>
        <taxon>Alternaria</taxon>
        <taxon>Alternaria sect. Ulocladioides</taxon>
    </lineage>
</organism>
<dbReference type="RefSeq" id="XP_043164569.1">
    <property type="nucleotide sequence ID" value="XM_043308634.1"/>
</dbReference>
<evidence type="ECO:0000313" key="2">
    <source>
        <dbReference type="EMBL" id="CAG5141912.1"/>
    </source>
</evidence>
<feature type="compositionally biased region" description="Acidic residues" evidence="1">
    <location>
        <begin position="1"/>
        <end position="16"/>
    </location>
</feature>
<feature type="compositionally biased region" description="Basic and acidic residues" evidence="1">
    <location>
        <begin position="17"/>
        <end position="44"/>
    </location>
</feature>
<feature type="compositionally biased region" description="Acidic residues" evidence="1">
    <location>
        <begin position="203"/>
        <end position="214"/>
    </location>
</feature>
<comment type="caution">
    <text evidence="2">The sequence shown here is derived from an EMBL/GenBank/DDBJ whole genome shotgun (WGS) entry which is preliminary data.</text>
</comment>
<feature type="compositionally biased region" description="Basic and acidic residues" evidence="1">
    <location>
        <begin position="585"/>
        <end position="598"/>
    </location>
</feature>
<dbReference type="Proteomes" id="UP000676310">
    <property type="component" value="Unassembled WGS sequence"/>
</dbReference>
<evidence type="ECO:0000313" key="3">
    <source>
        <dbReference type="Proteomes" id="UP000676310"/>
    </source>
</evidence>
<feature type="compositionally biased region" description="Low complexity" evidence="1">
    <location>
        <begin position="442"/>
        <end position="456"/>
    </location>
</feature>
<gene>
    <name evidence="2" type="ORF">ALTATR162_LOCUS1039</name>
</gene>
<feature type="compositionally biased region" description="Low complexity" evidence="1">
    <location>
        <begin position="533"/>
        <end position="547"/>
    </location>
</feature>
<sequence>MDALSDEDRMEDQDDGAGERARDAAGDRRSEEVPQAFREEDHLVRQIQDAENGKGEQDDVQADVDRSDEGDVVDDATKSTASEAVEDLLNEIKTNWGIDTLKKLMVPGINKNGNPEDTWLSGETDIADEEWEMNTLRLFRNLSRLTQGEYNKAKDALAKKLSYRKHNENGGRTGSDRSIEKEPRLRNDLREVNSSFKQKKWEAEDEGDNTDEEPTGPKKNKRQKRKSSASIDDDDDLYIREDEIWKKGRKRKHSSKVPGEENIGHLGLQQHDPVESSPSPNLVPPVDPREENGEKGKNIKASTKEKAKATPKRKRNGKKDDNIDSTPSESPTANTIQSAEERDTALERINENLGTTSLLEYLPAGLHPIGVNNDAELDLGIIARMLDLSSAATTEAQRNALRQALVEQVAGRTGISTEAICADIALAGEQYHLEEQAKINNRSSSSFPRSARQSQAESLTLRRPGLRSQSRQEVPPVTNQPAEAAQVPHTTLASEPGVSPSSRDQPKLPVVAVDKATDSQTRRGAKLGRKNEGTTQQLTRRTQQQGGHNLVPHDPPEPPTYPSGQQFFPQASVQLPNPPLPPAHLHIENSDTASRRRELDDTRRRFREAEAAEENFDAEVRRTQTRDENAVIRRENARRETERRRVEMELAEKAIRGDDAQVGFEHHAEPRGA</sequence>
<dbReference type="GeneID" id="67010545"/>
<feature type="compositionally biased region" description="Basic residues" evidence="1">
    <location>
        <begin position="218"/>
        <end position="227"/>
    </location>
</feature>
<feature type="region of interest" description="Disordered" evidence="1">
    <location>
        <begin position="439"/>
        <end position="598"/>
    </location>
</feature>
<name>A0A8J2HTG8_9PLEO</name>
<accession>A0A8J2HTG8</accession>
<keyword evidence="3" id="KW-1185">Reference proteome</keyword>
<protein>
    <submittedName>
        <fullName evidence="2">Uncharacterized protein</fullName>
    </submittedName>
</protein>
<feature type="region of interest" description="Disordered" evidence="1">
    <location>
        <begin position="1"/>
        <end position="79"/>
    </location>
</feature>
<feature type="compositionally biased region" description="Basic and acidic residues" evidence="1">
    <location>
        <begin position="237"/>
        <end position="246"/>
    </location>
</feature>
<feature type="compositionally biased region" description="Basic and acidic residues" evidence="1">
    <location>
        <begin position="287"/>
        <end position="308"/>
    </location>
</feature>
<dbReference type="OrthoDB" id="3695740at2759"/>
<feature type="compositionally biased region" description="Polar residues" evidence="1">
    <location>
        <begin position="488"/>
        <end position="503"/>
    </location>
</feature>
<feature type="region of interest" description="Disordered" evidence="1">
    <location>
        <begin position="161"/>
        <end position="340"/>
    </location>
</feature>
<feature type="compositionally biased region" description="Polar residues" evidence="1">
    <location>
        <begin position="467"/>
        <end position="481"/>
    </location>
</feature>
<dbReference type="EMBL" id="CAJRGZ010000015">
    <property type="protein sequence ID" value="CAG5141912.1"/>
    <property type="molecule type" value="Genomic_DNA"/>
</dbReference>
<feature type="compositionally biased region" description="Basic and acidic residues" evidence="1">
    <location>
        <begin position="165"/>
        <end position="191"/>
    </location>
</feature>
<feature type="compositionally biased region" description="Polar residues" evidence="1">
    <location>
        <begin position="562"/>
        <end position="574"/>
    </location>
</feature>
<dbReference type="AlphaFoldDB" id="A0A8J2HTG8"/>
<feature type="compositionally biased region" description="Basic and acidic residues" evidence="1">
    <location>
        <begin position="51"/>
        <end position="69"/>
    </location>
</feature>